<evidence type="ECO:0000313" key="3">
    <source>
        <dbReference type="Proteomes" id="UP000260983"/>
    </source>
</evidence>
<gene>
    <name evidence="2" type="ORF">DXB65_18845</name>
</gene>
<dbReference type="RefSeq" id="WP_009130025.1">
    <property type="nucleotide sequence ID" value="NZ_CABKRN010000002.1"/>
</dbReference>
<accession>A0A3E5B4D2</accession>
<evidence type="ECO:0000256" key="1">
    <source>
        <dbReference type="SAM" id="Phobius"/>
    </source>
</evidence>
<name>A0A3E5B4D2_9BACE</name>
<sequence>MKQDDRHYEEWLAEIRGRQPVMSNPDELAANILQRVARTSSRRKKKKLLIVGWLSGIAAGLLLSLLVSETLFTPVPYEVKPMEGYRLQVNDTYSFSLPEGWEKMRLSEKSDYLSGQYIQFRKLRRNRVMELTKRIY</sequence>
<dbReference type="AlphaFoldDB" id="A0A3E5B4D2"/>
<keyword evidence="1" id="KW-1133">Transmembrane helix</keyword>
<dbReference type="EMBL" id="QSUL01000014">
    <property type="protein sequence ID" value="RGN32344.1"/>
    <property type="molecule type" value="Genomic_DNA"/>
</dbReference>
<comment type="caution">
    <text evidence="2">The sequence shown here is derived from an EMBL/GenBank/DDBJ whole genome shotgun (WGS) entry which is preliminary data.</text>
</comment>
<dbReference type="Proteomes" id="UP000260983">
    <property type="component" value="Unassembled WGS sequence"/>
</dbReference>
<reference evidence="2 3" key="1">
    <citation type="submission" date="2018-08" db="EMBL/GenBank/DDBJ databases">
        <title>A genome reference for cultivated species of the human gut microbiota.</title>
        <authorList>
            <person name="Zou Y."/>
            <person name="Xue W."/>
            <person name="Luo G."/>
        </authorList>
    </citation>
    <scope>NUCLEOTIDE SEQUENCE [LARGE SCALE GENOMIC DNA]</scope>
    <source>
        <strain evidence="2 3">OM05-15BH</strain>
    </source>
</reference>
<organism evidence="2 3">
    <name type="scientific">Bacteroides oleiciplenus</name>
    <dbReference type="NCBI Taxonomy" id="626931"/>
    <lineage>
        <taxon>Bacteria</taxon>
        <taxon>Pseudomonadati</taxon>
        <taxon>Bacteroidota</taxon>
        <taxon>Bacteroidia</taxon>
        <taxon>Bacteroidales</taxon>
        <taxon>Bacteroidaceae</taxon>
        <taxon>Bacteroides</taxon>
    </lineage>
</organism>
<keyword evidence="1" id="KW-0812">Transmembrane</keyword>
<protein>
    <submittedName>
        <fullName evidence="2">Uncharacterized protein</fullName>
    </submittedName>
</protein>
<feature type="transmembrane region" description="Helical" evidence="1">
    <location>
        <begin position="48"/>
        <end position="67"/>
    </location>
</feature>
<proteinExistence type="predicted"/>
<evidence type="ECO:0000313" key="2">
    <source>
        <dbReference type="EMBL" id="RGN32344.1"/>
    </source>
</evidence>
<keyword evidence="1" id="KW-0472">Membrane</keyword>